<accession>A0ABV5VWK8</accession>
<sequence length="51" mass="5780">MDKPPMEPEFGERAVDQWQSSLPKPLRTFSYFFFGLVALVSVFGWIVSPGS</sequence>
<keyword evidence="1" id="KW-1133">Transmembrane helix</keyword>
<proteinExistence type="predicted"/>
<keyword evidence="1" id="KW-0812">Transmembrane</keyword>
<dbReference type="EMBL" id="JBHMAG010000009">
    <property type="protein sequence ID" value="MFB9752453.1"/>
    <property type="molecule type" value="Genomic_DNA"/>
</dbReference>
<keyword evidence="1" id="KW-0472">Membrane</keyword>
<gene>
    <name evidence="2" type="ORF">ACFFNY_12875</name>
</gene>
<evidence type="ECO:0000313" key="2">
    <source>
        <dbReference type="EMBL" id="MFB9752453.1"/>
    </source>
</evidence>
<dbReference type="Proteomes" id="UP001589619">
    <property type="component" value="Unassembled WGS sequence"/>
</dbReference>
<evidence type="ECO:0000313" key="3">
    <source>
        <dbReference type="Proteomes" id="UP001589619"/>
    </source>
</evidence>
<dbReference type="RefSeq" id="WP_344911599.1">
    <property type="nucleotide sequence ID" value="NZ_BAAAYO010000010.1"/>
</dbReference>
<organism evidence="2 3">
    <name type="scientific">Paenibacillus hodogayensis</name>
    <dbReference type="NCBI Taxonomy" id="279208"/>
    <lineage>
        <taxon>Bacteria</taxon>
        <taxon>Bacillati</taxon>
        <taxon>Bacillota</taxon>
        <taxon>Bacilli</taxon>
        <taxon>Bacillales</taxon>
        <taxon>Paenibacillaceae</taxon>
        <taxon>Paenibacillus</taxon>
    </lineage>
</organism>
<evidence type="ECO:0000256" key="1">
    <source>
        <dbReference type="SAM" id="Phobius"/>
    </source>
</evidence>
<comment type="caution">
    <text evidence="2">The sequence shown here is derived from an EMBL/GenBank/DDBJ whole genome shotgun (WGS) entry which is preliminary data.</text>
</comment>
<feature type="transmembrane region" description="Helical" evidence="1">
    <location>
        <begin position="28"/>
        <end position="47"/>
    </location>
</feature>
<protein>
    <submittedName>
        <fullName evidence="2">Uncharacterized protein</fullName>
    </submittedName>
</protein>
<name>A0ABV5VWK8_9BACL</name>
<keyword evidence="3" id="KW-1185">Reference proteome</keyword>
<reference evidence="2 3" key="1">
    <citation type="submission" date="2024-09" db="EMBL/GenBank/DDBJ databases">
        <authorList>
            <person name="Sun Q."/>
            <person name="Mori K."/>
        </authorList>
    </citation>
    <scope>NUCLEOTIDE SEQUENCE [LARGE SCALE GENOMIC DNA]</scope>
    <source>
        <strain evidence="2 3">JCM 12520</strain>
    </source>
</reference>